<evidence type="ECO:0000256" key="1">
    <source>
        <dbReference type="SAM" id="MobiDB-lite"/>
    </source>
</evidence>
<organism evidence="3">
    <name type="scientific">Lotharella globosa</name>
    <dbReference type="NCBI Taxonomy" id="91324"/>
    <lineage>
        <taxon>Eukaryota</taxon>
        <taxon>Sar</taxon>
        <taxon>Rhizaria</taxon>
        <taxon>Cercozoa</taxon>
        <taxon>Chlorarachniophyceae</taxon>
        <taxon>Lotharella</taxon>
    </lineage>
</organism>
<evidence type="ECO:0000313" key="3">
    <source>
        <dbReference type="EMBL" id="CAE0652173.1"/>
    </source>
</evidence>
<gene>
    <name evidence="3" type="ORF">LGLO00237_LOCUS5397</name>
</gene>
<accession>A0A7S3YI14</accession>
<feature type="chain" id="PRO_5030858135" evidence="2">
    <location>
        <begin position="25"/>
        <end position="300"/>
    </location>
</feature>
<reference evidence="3" key="1">
    <citation type="submission" date="2021-01" db="EMBL/GenBank/DDBJ databases">
        <authorList>
            <person name="Corre E."/>
            <person name="Pelletier E."/>
            <person name="Niang G."/>
            <person name="Scheremetjew M."/>
            <person name="Finn R."/>
            <person name="Kale V."/>
            <person name="Holt S."/>
            <person name="Cochrane G."/>
            <person name="Meng A."/>
            <person name="Brown T."/>
            <person name="Cohen L."/>
        </authorList>
    </citation>
    <scope>NUCLEOTIDE SEQUENCE</scope>
    <source>
        <strain evidence="3">CCCM811</strain>
    </source>
</reference>
<keyword evidence="2" id="KW-0732">Signal</keyword>
<protein>
    <submittedName>
        <fullName evidence="3">Uncharacterized protein</fullName>
    </submittedName>
</protein>
<name>A0A7S3YI14_9EUKA</name>
<dbReference type="AlphaFoldDB" id="A0A7S3YI14"/>
<sequence length="300" mass="32967">MQALTARPGVFLLILAMESLQGHGLLPESRSFEKYGLAFPNGAQARVMDKRMEPDKSLMYGFAGVCEMEVARFYCHMAPYDVFCKNTLPLCGELMGECLGFKGQCAGSGKESKCCQCAYSECPLEEAGCAMITRKCFPETIASDVEVYFSSYDAIDRADQEALKSGKKGYRVNRNPSKARTISFDPNAHRLPAHGSMSCSGHKIVLTLKHSEIFRNRDSERLTGCPSCETAEPVAEGSTNSKKRKSKSNLENILGSPNLTDPESSESNSVMDLPKRIGMEGIAAMVEAFEDFVSISRSRR</sequence>
<feature type="region of interest" description="Disordered" evidence="1">
    <location>
        <begin position="229"/>
        <end position="272"/>
    </location>
</feature>
<dbReference type="EMBL" id="HBIV01007286">
    <property type="protein sequence ID" value="CAE0652173.1"/>
    <property type="molecule type" value="Transcribed_RNA"/>
</dbReference>
<evidence type="ECO:0000256" key="2">
    <source>
        <dbReference type="SAM" id="SignalP"/>
    </source>
</evidence>
<feature type="signal peptide" evidence="2">
    <location>
        <begin position="1"/>
        <end position="24"/>
    </location>
</feature>
<proteinExistence type="predicted"/>
<feature type="compositionally biased region" description="Polar residues" evidence="1">
    <location>
        <begin position="255"/>
        <end position="270"/>
    </location>
</feature>